<reference evidence="2" key="3">
    <citation type="submission" date="2020-12" db="UniProtKB">
        <authorList>
            <consortium name="EnsemblPlants"/>
        </authorList>
    </citation>
    <scope>IDENTIFICATION</scope>
</reference>
<sequence>MENRAVWIKFSDTLGGDIGLVNLYAPNCSTERVQLWHKLVSNLPINCQWHIAGDFNMMDKSSQCGRLLSGGEKFAWESFRSNFQVTDPFKFQGKLRFTWDNQHKDGCRIPGRLDRYYLSESQNPDFSAAVKECAILGANTISDHHPVRLELALTDEGRW</sequence>
<reference evidence="1 3" key="2">
    <citation type="journal article" date="2018" name="Plant J.">
        <title>The Physcomitrella patens chromosome-scale assembly reveals moss genome structure and evolution.</title>
        <authorList>
            <person name="Lang D."/>
            <person name="Ullrich K.K."/>
            <person name="Murat F."/>
            <person name="Fuchs J."/>
            <person name="Jenkins J."/>
            <person name="Haas F.B."/>
            <person name="Piednoel M."/>
            <person name="Gundlach H."/>
            <person name="Van Bel M."/>
            <person name="Meyberg R."/>
            <person name="Vives C."/>
            <person name="Morata J."/>
            <person name="Symeonidi A."/>
            <person name="Hiss M."/>
            <person name="Muchero W."/>
            <person name="Kamisugi Y."/>
            <person name="Saleh O."/>
            <person name="Blanc G."/>
            <person name="Decker E.L."/>
            <person name="van Gessel N."/>
            <person name="Grimwood J."/>
            <person name="Hayes R.D."/>
            <person name="Graham S.W."/>
            <person name="Gunter L.E."/>
            <person name="McDaniel S.F."/>
            <person name="Hoernstein S.N.W."/>
            <person name="Larsson A."/>
            <person name="Li F.W."/>
            <person name="Perroud P.F."/>
            <person name="Phillips J."/>
            <person name="Ranjan P."/>
            <person name="Rokshar D.S."/>
            <person name="Rothfels C.J."/>
            <person name="Schneider L."/>
            <person name="Shu S."/>
            <person name="Stevenson D.W."/>
            <person name="Thummler F."/>
            <person name="Tillich M."/>
            <person name="Villarreal Aguilar J.C."/>
            <person name="Widiez T."/>
            <person name="Wong G.K."/>
            <person name="Wymore A."/>
            <person name="Zhang Y."/>
            <person name="Zimmer A.D."/>
            <person name="Quatrano R.S."/>
            <person name="Mayer K.F.X."/>
            <person name="Goodstein D."/>
            <person name="Casacuberta J.M."/>
            <person name="Vandepoele K."/>
            <person name="Reski R."/>
            <person name="Cuming A.C."/>
            <person name="Tuskan G.A."/>
            <person name="Maumus F."/>
            <person name="Salse J."/>
            <person name="Schmutz J."/>
            <person name="Rensing S.A."/>
        </authorList>
    </citation>
    <scope>NUCLEOTIDE SEQUENCE [LARGE SCALE GENOMIC DNA]</scope>
    <source>
        <strain evidence="2 3">cv. Gransden 2004</strain>
    </source>
</reference>
<name>A0A2K1JBQ6_PHYPA</name>
<dbReference type="GO" id="GO:0005634">
    <property type="term" value="C:nucleus"/>
    <property type="evidence" value="ECO:0000318"/>
    <property type="project" value="GO_Central"/>
</dbReference>
<organism evidence="1">
    <name type="scientific">Physcomitrium patens</name>
    <name type="common">Spreading-leaved earth moss</name>
    <name type="synonym">Physcomitrella patens</name>
    <dbReference type="NCBI Taxonomy" id="3218"/>
    <lineage>
        <taxon>Eukaryota</taxon>
        <taxon>Viridiplantae</taxon>
        <taxon>Streptophyta</taxon>
        <taxon>Embryophyta</taxon>
        <taxon>Bryophyta</taxon>
        <taxon>Bryophytina</taxon>
        <taxon>Bryopsida</taxon>
        <taxon>Funariidae</taxon>
        <taxon>Funariales</taxon>
        <taxon>Funariaceae</taxon>
        <taxon>Physcomitrium</taxon>
    </lineage>
</organism>
<proteinExistence type="predicted"/>
<protein>
    <recommendedName>
        <fullName evidence="4">Endonuclease/exonuclease/phosphatase domain-containing protein</fullName>
    </recommendedName>
</protein>
<dbReference type="EMBL" id="ABEU02000015">
    <property type="protein sequence ID" value="PNR38948.1"/>
    <property type="molecule type" value="Genomic_DNA"/>
</dbReference>
<dbReference type="GO" id="GO:0008311">
    <property type="term" value="F:double-stranded DNA 3'-5' DNA exonuclease activity"/>
    <property type="evidence" value="ECO:0000318"/>
    <property type="project" value="GO_Central"/>
</dbReference>
<dbReference type="Proteomes" id="UP000006727">
    <property type="component" value="Chromosome 15"/>
</dbReference>
<reference evidence="1 3" key="1">
    <citation type="journal article" date="2008" name="Science">
        <title>The Physcomitrella genome reveals evolutionary insights into the conquest of land by plants.</title>
        <authorList>
            <person name="Rensing S."/>
            <person name="Lang D."/>
            <person name="Zimmer A."/>
            <person name="Terry A."/>
            <person name="Salamov A."/>
            <person name="Shapiro H."/>
            <person name="Nishiyama T."/>
            <person name="Perroud P.-F."/>
            <person name="Lindquist E."/>
            <person name="Kamisugi Y."/>
            <person name="Tanahashi T."/>
            <person name="Sakakibara K."/>
            <person name="Fujita T."/>
            <person name="Oishi K."/>
            <person name="Shin-I T."/>
            <person name="Kuroki Y."/>
            <person name="Toyoda A."/>
            <person name="Suzuki Y."/>
            <person name="Hashimoto A."/>
            <person name="Yamaguchi K."/>
            <person name="Sugano A."/>
            <person name="Kohara Y."/>
            <person name="Fujiyama A."/>
            <person name="Anterola A."/>
            <person name="Aoki S."/>
            <person name="Ashton N."/>
            <person name="Barbazuk W.B."/>
            <person name="Barker E."/>
            <person name="Bennetzen J."/>
            <person name="Bezanilla M."/>
            <person name="Blankenship R."/>
            <person name="Cho S.H."/>
            <person name="Dutcher S."/>
            <person name="Estelle M."/>
            <person name="Fawcett J.A."/>
            <person name="Gundlach H."/>
            <person name="Hanada K."/>
            <person name="Heyl A."/>
            <person name="Hicks K.A."/>
            <person name="Hugh J."/>
            <person name="Lohr M."/>
            <person name="Mayer K."/>
            <person name="Melkozernov A."/>
            <person name="Murata T."/>
            <person name="Nelson D."/>
            <person name="Pils B."/>
            <person name="Prigge M."/>
            <person name="Reiss B."/>
            <person name="Renner T."/>
            <person name="Rombauts S."/>
            <person name="Rushton P."/>
            <person name="Sanderfoot A."/>
            <person name="Schween G."/>
            <person name="Shiu S.-H."/>
            <person name="Stueber K."/>
            <person name="Theodoulou F.L."/>
            <person name="Tu H."/>
            <person name="Van de Peer Y."/>
            <person name="Verrier P.J."/>
            <person name="Waters E."/>
            <person name="Wood A."/>
            <person name="Yang L."/>
            <person name="Cove D."/>
            <person name="Cuming A."/>
            <person name="Hasebe M."/>
            <person name="Lucas S."/>
            <person name="Mishler D.B."/>
            <person name="Reski R."/>
            <person name="Grigoriev I."/>
            <person name="Quatrano R.S."/>
            <person name="Boore J.L."/>
        </authorList>
    </citation>
    <scope>NUCLEOTIDE SEQUENCE [LARGE SCALE GENOMIC DNA]</scope>
    <source>
        <strain evidence="2 3">cv. Gransden 2004</strain>
    </source>
</reference>
<dbReference type="Gramene" id="Pp3c15_2871V3.1">
    <property type="protein sequence ID" value="PAC:32927334.CDS.1"/>
    <property type="gene ID" value="Pp3c15_2871"/>
</dbReference>
<dbReference type="InParanoid" id="A0A2K1JBQ6"/>
<dbReference type="GO" id="GO:0006284">
    <property type="term" value="P:base-excision repair"/>
    <property type="evidence" value="ECO:0000318"/>
    <property type="project" value="GO_Central"/>
</dbReference>
<dbReference type="Gene3D" id="3.60.10.10">
    <property type="entry name" value="Endonuclease/exonuclease/phosphatase"/>
    <property type="match status" value="1"/>
</dbReference>
<keyword evidence="3" id="KW-1185">Reference proteome</keyword>
<accession>A0A2K1JBQ6</accession>
<evidence type="ECO:0000313" key="1">
    <source>
        <dbReference type="EMBL" id="PNR38948.1"/>
    </source>
</evidence>
<dbReference type="GO" id="GO:0003906">
    <property type="term" value="F:DNA-(apurinic or apyrimidinic site) endonuclease activity"/>
    <property type="evidence" value="ECO:0000318"/>
    <property type="project" value="GO_Central"/>
</dbReference>
<dbReference type="SUPFAM" id="SSF56219">
    <property type="entry name" value="DNase I-like"/>
    <property type="match status" value="1"/>
</dbReference>
<dbReference type="AlphaFoldDB" id="A0A2K1JBQ6"/>
<evidence type="ECO:0000313" key="3">
    <source>
        <dbReference type="Proteomes" id="UP000006727"/>
    </source>
</evidence>
<dbReference type="InterPro" id="IPR036691">
    <property type="entry name" value="Endo/exonu/phosph_ase_sf"/>
</dbReference>
<evidence type="ECO:0008006" key="4">
    <source>
        <dbReference type="Google" id="ProtNLM"/>
    </source>
</evidence>
<evidence type="ECO:0000313" key="2">
    <source>
        <dbReference type="EnsemblPlants" id="PAC:32927334.CDS.1"/>
    </source>
</evidence>
<gene>
    <name evidence="1" type="ORF">PHYPA_019226</name>
</gene>
<dbReference type="EnsemblPlants" id="Pp3c15_2871V3.1">
    <property type="protein sequence ID" value="PAC:32927334.CDS.1"/>
    <property type="gene ID" value="Pp3c15_2871"/>
</dbReference>
<dbReference type="GO" id="GO:0008081">
    <property type="term" value="F:phosphoric diester hydrolase activity"/>
    <property type="evidence" value="ECO:0000318"/>
    <property type="project" value="GO_Central"/>
</dbReference>